<comment type="caution">
    <text evidence="1">The sequence shown here is derived from an EMBL/GenBank/DDBJ whole genome shotgun (WGS) entry which is preliminary data.</text>
</comment>
<reference evidence="1 2" key="1">
    <citation type="submission" date="2024-01" db="EMBL/GenBank/DDBJ databases">
        <title>The genomes of 5 underutilized Papilionoideae crops provide insights into root nodulation and disease resistanc.</title>
        <authorList>
            <person name="Jiang F."/>
        </authorList>
    </citation>
    <scope>NUCLEOTIDE SEQUENCE [LARGE SCALE GENOMIC DNA]</scope>
    <source>
        <strain evidence="1">LVBAO_FW01</strain>
        <tissue evidence="1">Leaves</tissue>
    </source>
</reference>
<evidence type="ECO:0000313" key="2">
    <source>
        <dbReference type="Proteomes" id="UP001367508"/>
    </source>
</evidence>
<sequence>MKSRKPPNALLIQLLYSTYGFTLDFQVLLSILDVAAKLTWTNHSSVDSEAIRTHYNFYFILFHILRKQQKN</sequence>
<gene>
    <name evidence="1" type="ORF">VNO77_16779</name>
</gene>
<accession>A0AAN9QM16</accession>
<keyword evidence="2" id="KW-1185">Reference proteome</keyword>
<dbReference type="EMBL" id="JAYMYQ010000004">
    <property type="protein sequence ID" value="KAK7336243.1"/>
    <property type="molecule type" value="Genomic_DNA"/>
</dbReference>
<proteinExistence type="predicted"/>
<protein>
    <submittedName>
        <fullName evidence="1">Uncharacterized protein</fullName>
    </submittedName>
</protein>
<dbReference type="AlphaFoldDB" id="A0AAN9QM16"/>
<dbReference type="Proteomes" id="UP001367508">
    <property type="component" value="Unassembled WGS sequence"/>
</dbReference>
<organism evidence="1 2">
    <name type="scientific">Canavalia gladiata</name>
    <name type="common">Sword bean</name>
    <name type="synonym">Dolichos gladiatus</name>
    <dbReference type="NCBI Taxonomy" id="3824"/>
    <lineage>
        <taxon>Eukaryota</taxon>
        <taxon>Viridiplantae</taxon>
        <taxon>Streptophyta</taxon>
        <taxon>Embryophyta</taxon>
        <taxon>Tracheophyta</taxon>
        <taxon>Spermatophyta</taxon>
        <taxon>Magnoliopsida</taxon>
        <taxon>eudicotyledons</taxon>
        <taxon>Gunneridae</taxon>
        <taxon>Pentapetalae</taxon>
        <taxon>rosids</taxon>
        <taxon>fabids</taxon>
        <taxon>Fabales</taxon>
        <taxon>Fabaceae</taxon>
        <taxon>Papilionoideae</taxon>
        <taxon>50 kb inversion clade</taxon>
        <taxon>NPAAA clade</taxon>
        <taxon>indigoferoid/millettioid clade</taxon>
        <taxon>Phaseoleae</taxon>
        <taxon>Canavalia</taxon>
    </lineage>
</organism>
<evidence type="ECO:0000313" key="1">
    <source>
        <dbReference type="EMBL" id="KAK7336243.1"/>
    </source>
</evidence>
<name>A0AAN9QM16_CANGL</name>